<dbReference type="InterPro" id="IPR047134">
    <property type="entry name" value="RNF4"/>
</dbReference>
<dbReference type="InterPro" id="IPR017907">
    <property type="entry name" value="Znf_RING_CS"/>
</dbReference>
<name>A0AAW1S8D5_9CHLO</name>
<dbReference type="GO" id="GO:0008270">
    <property type="term" value="F:zinc ion binding"/>
    <property type="evidence" value="ECO:0007669"/>
    <property type="project" value="UniProtKB-KW"/>
</dbReference>
<accession>A0AAW1S8D5</accession>
<feature type="region of interest" description="Disordered" evidence="5">
    <location>
        <begin position="1"/>
        <end position="68"/>
    </location>
</feature>
<reference evidence="7 8" key="1">
    <citation type="journal article" date="2024" name="Nat. Commun.">
        <title>Phylogenomics reveals the evolutionary origins of lichenization in chlorophyte algae.</title>
        <authorList>
            <person name="Puginier C."/>
            <person name="Libourel C."/>
            <person name="Otte J."/>
            <person name="Skaloud P."/>
            <person name="Haon M."/>
            <person name="Grisel S."/>
            <person name="Petersen M."/>
            <person name="Berrin J.G."/>
            <person name="Delaux P.M."/>
            <person name="Dal Grande F."/>
            <person name="Keller J."/>
        </authorList>
    </citation>
    <scope>NUCLEOTIDE SEQUENCE [LARGE SCALE GENOMIC DNA]</scope>
    <source>
        <strain evidence="7 8">SAG 2145</strain>
    </source>
</reference>
<dbReference type="InterPro" id="IPR013083">
    <property type="entry name" value="Znf_RING/FYVE/PHD"/>
</dbReference>
<feature type="compositionally biased region" description="Low complexity" evidence="5">
    <location>
        <begin position="38"/>
        <end position="56"/>
    </location>
</feature>
<evidence type="ECO:0000259" key="6">
    <source>
        <dbReference type="PROSITE" id="PS50089"/>
    </source>
</evidence>
<dbReference type="PROSITE" id="PS00518">
    <property type="entry name" value="ZF_RING_1"/>
    <property type="match status" value="1"/>
</dbReference>
<evidence type="ECO:0000313" key="8">
    <source>
        <dbReference type="Proteomes" id="UP001438707"/>
    </source>
</evidence>
<dbReference type="SUPFAM" id="SSF57850">
    <property type="entry name" value="RING/U-box"/>
    <property type="match status" value="1"/>
</dbReference>
<evidence type="ECO:0000256" key="2">
    <source>
        <dbReference type="ARBA" id="ARBA00022771"/>
    </source>
</evidence>
<dbReference type="InterPro" id="IPR001841">
    <property type="entry name" value="Znf_RING"/>
</dbReference>
<dbReference type="EMBL" id="JALJOS010000003">
    <property type="protein sequence ID" value="KAK9841713.1"/>
    <property type="molecule type" value="Genomic_DNA"/>
</dbReference>
<evidence type="ECO:0000256" key="4">
    <source>
        <dbReference type="PROSITE-ProRule" id="PRU00175"/>
    </source>
</evidence>
<sequence>MSQGDVIDLSSSPTSTATAGKRPGKGPLQPKGKRRAARSPAAAASGRAGTSAAAASQEILVDLTGPQEDDDVIMHSASVGPSKRQRSAVAGFSSPLTQQIAANAAAEVKQKQAEAESRRPQCSVCMDDIKDMMCPPCGHVFCGACLKASIKLQKKCPTCRKSASLRNIHRVFVP</sequence>
<keyword evidence="8" id="KW-1185">Reference proteome</keyword>
<organism evidence="7 8">
    <name type="scientific">Apatococcus lobatus</name>
    <dbReference type="NCBI Taxonomy" id="904363"/>
    <lineage>
        <taxon>Eukaryota</taxon>
        <taxon>Viridiplantae</taxon>
        <taxon>Chlorophyta</taxon>
        <taxon>core chlorophytes</taxon>
        <taxon>Trebouxiophyceae</taxon>
        <taxon>Chlorellales</taxon>
        <taxon>Chlorellaceae</taxon>
        <taxon>Apatococcus</taxon>
    </lineage>
</organism>
<comment type="caution">
    <text evidence="7">The sequence shown here is derived from an EMBL/GenBank/DDBJ whole genome shotgun (WGS) entry which is preliminary data.</text>
</comment>
<dbReference type="PROSITE" id="PS50089">
    <property type="entry name" value="ZF_RING_2"/>
    <property type="match status" value="1"/>
</dbReference>
<evidence type="ECO:0000256" key="3">
    <source>
        <dbReference type="ARBA" id="ARBA00022833"/>
    </source>
</evidence>
<dbReference type="Gene3D" id="3.30.40.10">
    <property type="entry name" value="Zinc/RING finger domain, C3HC4 (zinc finger)"/>
    <property type="match status" value="1"/>
</dbReference>
<dbReference type="Pfam" id="PF13923">
    <property type="entry name" value="zf-C3HC4_2"/>
    <property type="match status" value="1"/>
</dbReference>
<proteinExistence type="predicted"/>
<dbReference type="Proteomes" id="UP001438707">
    <property type="component" value="Unassembled WGS sequence"/>
</dbReference>
<feature type="compositionally biased region" description="Polar residues" evidence="5">
    <location>
        <begin position="1"/>
        <end position="18"/>
    </location>
</feature>
<evidence type="ECO:0000256" key="5">
    <source>
        <dbReference type="SAM" id="MobiDB-lite"/>
    </source>
</evidence>
<feature type="domain" description="RING-type" evidence="6">
    <location>
        <begin position="122"/>
        <end position="160"/>
    </location>
</feature>
<evidence type="ECO:0000313" key="7">
    <source>
        <dbReference type="EMBL" id="KAK9841713.1"/>
    </source>
</evidence>
<keyword evidence="2 4" id="KW-0863">Zinc-finger</keyword>
<evidence type="ECO:0000256" key="1">
    <source>
        <dbReference type="ARBA" id="ARBA00022723"/>
    </source>
</evidence>
<protein>
    <recommendedName>
        <fullName evidence="6">RING-type domain-containing protein</fullName>
    </recommendedName>
</protein>
<dbReference type="SMART" id="SM00184">
    <property type="entry name" value="RING"/>
    <property type="match status" value="1"/>
</dbReference>
<gene>
    <name evidence="7" type="ORF">WJX74_010690</name>
</gene>
<dbReference type="PANTHER" id="PTHR23041:SF78">
    <property type="entry name" value="E3 UBIQUITIN-PROTEIN LIGASE RNF4"/>
    <property type="match status" value="1"/>
</dbReference>
<keyword evidence="3" id="KW-0862">Zinc</keyword>
<dbReference type="PANTHER" id="PTHR23041">
    <property type="entry name" value="RING FINGER DOMAIN-CONTAINING"/>
    <property type="match status" value="1"/>
</dbReference>
<keyword evidence="1" id="KW-0479">Metal-binding</keyword>
<dbReference type="CDD" id="cd16449">
    <property type="entry name" value="RING-HC"/>
    <property type="match status" value="1"/>
</dbReference>
<dbReference type="AlphaFoldDB" id="A0AAW1S8D5"/>